<reference evidence="2 3" key="1">
    <citation type="submission" date="2017-03" db="EMBL/GenBank/DDBJ databases">
        <title>An alternative strategy for trypanosome survival in the mammalian bloodstream revealed through genome and transcriptome analysis of the ubiquitous bovine parasite Trypanosoma (Megatrypanum) theileri.</title>
        <authorList>
            <person name="Kelly S."/>
            <person name="Ivens A."/>
            <person name="Mott A."/>
            <person name="O'Neill E."/>
            <person name="Emms D."/>
            <person name="Macleod O."/>
            <person name="Voorheis P."/>
            <person name="Matthews J."/>
            <person name="Matthews K."/>
            <person name="Carrington M."/>
        </authorList>
    </citation>
    <scope>NUCLEOTIDE SEQUENCE [LARGE SCALE GENOMIC DNA]</scope>
    <source>
        <strain evidence="2">Edinburgh</strain>
    </source>
</reference>
<feature type="compositionally biased region" description="Basic residues" evidence="1">
    <location>
        <begin position="1"/>
        <end position="16"/>
    </location>
</feature>
<dbReference type="EMBL" id="NBCO01000007">
    <property type="protein sequence ID" value="ORC90761.1"/>
    <property type="molecule type" value="Genomic_DNA"/>
</dbReference>
<dbReference type="RefSeq" id="XP_028884827.1">
    <property type="nucleotide sequence ID" value="XM_029023631.1"/>
</dbReference>
<proteinExistence type="predicted"/>
<accession>A0A1X0P1Q3</accession>
<sequence length="189" mass="21224">MRSVHSRVSSRSRSRPRPMDGAARSSRPSTAARPPESLARWRVDSNGRLANLDLALLRRDLHRRLADGRLYTLEECRVFLLEMTRMAAAWQAEEIPRLVALADLRDRRLPAAPLAFQWPPPRTDPLPLAPLPTTQPTNAHVVAEMNAAVARMIDRLWESRRQRLLLAARLLQDIESPLQVVPPAGSVSG</sequence>
<dbReference type="Proteomes" id="UP000192257">
    <property type="component" value="Unassembled WGS sequence"/>
</dbReference>
<dbReference type="GeneID" id="39983411"/>
<organism evidence="2 3">
    <name type="scientific">Trypanosoma theileri</name>
    <dbReference type="NCBI Taxonomy" id="67003"/>
    <lineage>
        <taxon>Eukaryota</taxon>
        <taxon>Discoba</taxon>
        <taxon>Euglenozoa</taxon>
        <taxon>Kinetoplastea</taxon>
        <taxon>Metakinetoplastina</taxon>
        <taxon>Trypanosomatida</taxon>
        <taxon>Trypanosomatidae</taxon>
        <taxon>Trypanosoma</taxon>
    </lineage>
</organism>
<evidence type="ECO:0000313" key="2">
    <source>
        <dbReference type="EMBL" id="ORC90761.1"/>
    </source>
</evidence>
<feature type="compositionally biased region" description="Low complexity" evidence="1">
    <location>
        <begin position="22"/>
        <end position="35"/>
    </location>
</feature>
<comment type="caution">
    <text evidence="2">The sequence shown here is derived from an EMBL/GenBank/DDBJ whole genome shotgun (WGS) entry which is preliminary data.</text>
</comment>
<keyword evidence="3" id="KW-1185">Reference proteome</keyword>
<protein>
    <submittedName>
        <fullName evidence="2">Uncharacterized protein</fullName>
    </submittedName>
</protein>
<gene>
    <name evidence="2" type="ORF">TM35_000071850</name>
</gene>
<evidence type="ECO:0000256" key="1">
    <source>
        <dbReference type="SAM" id="MobiDB-lite"/>
    </source>
</evidence>
<name>A0A1X0P1Q3_9TRYP</name>
<dbReference type="VEuPathDB" id="TriTrypDB:TM35_000071850"/>
<feature type="region of interest" description="Disordered" evidence="1">
    <location>
        <begin position="1"/>
        <end position="38"/>
    </location>
</feature>
<evidence type="ECO:0000313" key="3">
    <source>
        <dbReference type="Proteomes" id="UP000192257"/>
    </source>
</evidence>
<dbReference type="AlphaFoldDB" id="A0A1X0P1Q3"/>